<feature type="region of interest" description="Disordered" evidence="1">
    <location>
        <begin position="23"/>
        <end position="83"/>
    </location>
</feature>
<evidence type="ECO:0000256" key="1">
    <source>
        <dbReference type="SAM" id="MobiDB-lite"/>
    </source>
</evidence>
<name>A0A5J5BYW1_9ASTE</name>
<protein>
    <submittedName>
        <fullName evidence="2">Uncharacterized protein</fullName>
    </submittedName>
</protein>
<proteinExistence type="predicted"/>
<evidence type="ECO:0000313" key="3">
    <source>
        <dbReference type="Proteomes" id="UP000325577"/>
    </source>
</evidence>
<organism evidence="2 3">
    <name type="scientific">Nyssa sinensis</name>
    <dbReference type="NCBI Taxonomy" id="561372"/>
    <lineage>
        <taxon>Eukaryota</taxon>
        <taxon>Viridiplantae</taxon>
        <taxon>Streptophyta</taxon>
        <taxon>Embryophyta</taxon>
        <taxon>Tracheophyta</taxon>
        <taxon>Spermatophyta</taxon>
        <taxon>Magnoliopsida</taxon>
        <taxon>eudicotyledons</taxon>
        <taxon>Gunneridae</taxon>
        <taxon>Pentapetalae</taxon>
        <taxon>asterids</taxon>
        <taxon>Cornales</taxon>
        <taxon>Nyssaceae</taxon>
        <taxon>Nyssa</taxon>
    </lineage>
</organism>
<evidence type="ECO:0000313" key="2">
    <source>
        <dbReference type="EMBL" id="KAA8548138.1"/>
    </source>
</evidence>
<feature type="compositionally biased region" description="Basic and acidic residues" evidence="1">
    <location>
        <begin position="66"/>
        <end position="83"/>
    </location>
</feature>
<dbReference type="EMBL" id="CM018032">
    <property type="protein sequence ID" value="KAA8548138.1"/>
    <property type="molecule type" value="Genomic_DNA"/>
</dbReference>
<dbReference type="Proteomes" id="UP000325577">
    <property type="component" value="Linkage Group LG1"/>
</dbReference>
<accession>A0A5J5BYW1</accession>
<keyword evidence="3" id="KW-1185">Reference proteome</keyword>
<gene>
    <name evidence="2" type="ORF">F0562_004602</name>
</gene>
<dbReference type="AlphaFoldDB" id="A0A5J5BYW1"/>
<sequence>MEPLNEKHSCHVLHAPLCLVKLLRHGGDGPPQPIEQPRERCQRRQPKSSGSKETGDGEADGNGGGDKNRAEENEERGGEGEAD</sequence>
<reference evidence="2 3" key="1">
    <citation type="submission" date="2019-09" db="EMBL/GenBank/DDBJ databases">
        <title>A chromosome-level genome assembly of the Chinese tupelo Nyssa sinensis.</title>
        <authorList>
            <person name="Yang X."/>
            <person name="Kang M."/>
            <person name="Yang Y."/>
            <person name="Xiong H."/>
            <person name="Wang M."/>
            <person name="Zhang Z."/>
            <person name="Wang Z."/>
            <person name="Wu H."/>
            <person name="Ma T."/>
            <person name="Liu J."/>
            <person name="Xi Z."/>
        </authorList>
    </citation>
    <scope>NUCLEOTIDE SEQUENCE [LARGE SCALE GENOMIC DNA]</scope>
    <source>
        <strain evidence="2">J267</strain>
        <tissue evidence="2">Leaf</tissue>
    </source>
</reference>